<feature type="region of interest" description="Disordered" evidence="4">
    <location>
        <begin position="1213"/>
        <end position="1237"/>
    </location>
</feature>
<feature type="domain" description="Nucleoporin Nup120/160 beta-propeller" evidence="5">
    <location>
        <begin position="65"/>
        <end position="557"/>
    </location>
</feature>
<keyword evidence="2" id="KW-0813">Transport</keyword>
<dbReference type="Gene3D" id="1.25.40.10">
    <property type="entry name" value="Tetratricopeptide repeat domain"/>
    <property type="match status" value="1"/>
</dbReference>
<evidence type="ECO:0008006" key="9">
    <source>
        <dbReference type="Google" id="ProtNLM"/>
    </source>
</evidence>
<dbReference type="Proteomes" id="UP001219933">
    <property type="component" value="Chromosome 1"/>
</dbReference>
<dbReference type="PANTHER" id="PTHR21286:SF0">
    <property type="entry name" value="NUCLEAR PORE COMPLEX PROTEIN NUP160"/>
    <property type="match status" value="1"/>
</dbReference>
<evidence type="ECO:0000313" key="8">
    <source>
        <dbReference type="Proteomes" id="UP001219933"/>
    </source>
</evidence>
<feature type="compositionally biased region" description="Basic and acidic residues" evidence="4">
    <location>
        <begin position="1213"/>
        <end position="1228"/>
    </location>
</feature>
<dbReference type="InterPro" id="IPR056535">
    <property type="entry name" value="TPR_NUP160_M"/>
</dbReference>
<dbReference type="InterPro" id="IPR011990">
    <property type="entry name" value="TPR-like_helical_dom_sf"/>
</dbReference>
<accession>A0AAF0EN87</accession>
<evidence type="ECO:0000256" key="2">
    <source>
        <dbReference type="ARBA" id="ARBA00022448"/>
    </source>
</evidence>
<dbReference type="GO" id="GO:0017056">
    <property type="term" value="F:structural constituent of nuclear pore"/>
    <property type="evidence" value="ECO:0007669"/>
    <property type="project" value="TreeGrafter"/>
</dbReference>
<evidence type="ECO:0000313" key="7">
    <source>
        <dbReference type="EMBL" id="WFD33678.1"/>
    </source>
</evidence>
<evidence type="ECO:0000256" key="4">
    <source>
        <dbReference type="SAM" id="MobiDB-lite"/>
    </source>
</evidence>
<protein>
    <recommendedName>
        <fullName evidence="9">Nuclear pore complex protein Nup160</fullName>
    </recommendedName>
</protein>
<dbReference type="Pfam" id="PF23354">
    <property type="entry name" value="TPR_NUP160_120_M"/>
    <property type="match status" value="1"/>
</dbReference>
<evidence type="ECO:0000256" key="3">
    <source>
        <dbReference type="ARBA" id="ARBA00023242"/>
    </source>
</evidence>
<name>A0AAF0EN87_9BASI</name>
<keyword evidence="8" id="KW-1185">Reference proteome</keyword>
<evidence type="ECO:0000259" key="5">
    <source>
        <dbReference type="Pfam" id="PF11715"/>
    </source>
</evidence>
<dbReference type="Pfam" id="PF11715">
    <property type="entry name" value="Beta-prop_Nup120_160"/>
    <property type="match status" value="1"/>
</dbReference>
<evidence type="ECO:0000256" key="1">
    <source>
        <dbReference type="ARBA" id="ARBA00004123"/>
    </source>
</evidence>
<feature type="domain" description="NUP160 middle TPR" evidence="6">
    <location>
        <begin position="902"/>
        <end position="1073"/>
    </location>
</feature>
<reference evidence="7" key="1">
    <citation type="submission" date="2023-03" db="EMBL/GenBank/DDBJ databases">
        <title>Mating type loci evolution in Malassezia.</title>
        <authorList>
            <person name="Coelho M.A."/>
        </authorList>
    </citation>
    <scope>NUCLEOTIDE SEQUENCE</scope>
    <source>
        <strain evidence="7">CBS 11721</strain>
    </source>
</reference>
<dbReference type="EMBL" id="CP119877">
    <property type="protein sequence ID" value="WFD33678.1"/>
    <property type="molecule type" value="Genomic_DNA"/>
</dbReference>
<dbReference type="PANTHER" id="PTHR21286">
    <property type="entry name" value="NUCLEAR PORE COMPLEX PROTEIN NUP160"/>
    <property type="match status" value="1"/>
</dbReference>
<sequence>MRRSLPLGLATASLDVLNTSHGARAAVHNVPSTASASAPAQDAAYAQHAQHAATCAATALARDAFVLARVLGGGTELELRIVCGGKEDNAPPVSFRLPAPVLANIGVFEDGSSIHVLAITTAAYVYRLAIPFATLLRGAPLYHGWASEHQIAALSGAEASTPTSVHAVDAGALLIACSDGAIVQLRQTHAGGDGLGYAGPWRESVMRPASLFSVSRLFSRNRATYALALATHVRENDPALAFTICADRRLRVWNLVTESCIRTIDLPPSFAAAESAARGTPQNDHEHEFGRSTPLVRVFYQNTAAPFSLYVLVFVPAPPPGGSFLVAYGVELEDGESWSGGVGEMALVWGRACDARTRAADVELRDMALSRDGDTWNAWLLWHTGGGTLLQHVPVLDSRRAGDQALVSGADDSAWATAAAPSPHLALRGPDFDAALASLRNTHDVAQFFVTRLLEPGRFSTLSLQDAFSTLVPNVAVPQDRTALVAALITHIDKNHGLQRDATSGALLYDQLFEDTVGAWLAYVRLVEQHEASARWPLRLAADGPLVVISRNSLAVLVARDAPTWLGAVATQLAGTALHPERALARAIGEMASAEYAQVVNSLTIEPDASFSVVQTGGVQRLQLAALAAEMYGSLGANGQARLENILLRLGGGPAAPQLINAIQDAPLHKLHAYITDIGADAVLAHVDALVEMYVETKTESTEFAHSALTAAAAAAAVADSAFVRVHALAALVVLTSALIQHATDAPAGVERALNRALEAWKQARAFAQLVRLGAEVHEDAAPTIHILHALILHGVVRCGLRASGSAFVPVMDIPSPYALASALVEHGFTSAVLAYLESFDTTPPVMYLRAQGLVRVGRVHEAWRLLEKVSAALAAKDKSLLQVLPESIHGVYTLWTHSAALFEAAGDVNRAAEAYARALESPGADTRETWTRLFRAQLALGKYERAARTVLAMPHDDVQMVCLQSLVTALCEADAVPTLLRLHFGELQPAAERALSFKARNAEPLSRPNYFSALYSYHVSRGDYKSAAATMYQHARRLRAAALGVPVGDGMGAELAVQQAHALLASINALSLLAPENAWFAHALGDEPPGIPPPASAPVKRALPGRLPNCIPERLFGTAAHPVAILQFADVRREYDELLTRLELVRAYPELASPTHSLKAEDAVHLFLASDDYDGAFRSASALGVDPSAVFSELAGKCVVLEQHHRARVERLFPNEDDKSKVDRESDNGNGSDSADTAVRKLQLDDEEAADPDAAFLASSRAASWSGRAHERAWRLVRLHLDAQESVAWRNCAIAAVDRVLSLDAELIPQWLYDDCRLREPDALVRAYMRNGLLEPALKLSATLVRNATSDTRTRQSQPRAYLPYTLFDSLIAAAERAGKPELGAPLREALDERVRVLQRTHAHVVPDTTNDDAPPAAALVV</sequence>
<gene>
    <name evidence="7" type="ORF">MCUN1_000491</name>
</gene>
<evidence type="ECO:0000259" key="6">
    <source>
        <dbReference type="Pfam" id="PF23354"/>
    </source>
</evidence>
<comment type="subcellular location">
    <subcellularLocation>
        <location evidence="1">Nucleus</location>
    </subcellularLocation>
</comment>
<dbReference type="InterPro" id="IPR059141">
    <property type="entry name" value="Beta-prop_Nup120_160"/>
</dbReference>
<dbReference type="GO" id="GO:0005643">
    <property type="term" value="C:nuclear pore"/>
    <property type="evidence" value="ECO:0007669"/>
    <property type="project" value="UniProtKB-ARBA"/>
</dbReference>
<dbReference type="InterPro" id="IPR021717">
    <property type="entry name" value="Nucleoporin_Nup160"/>
</dbReference>
<proteinExistence type="predicted"/>
<organism evidence="7 8">
    <name type="scientific">Malassezia cuniculi</name>
    <dbReference type="NCBI Taxonomy" id="948313"/>
    <lineage>
        <taxon>Eukaryota</taxon>
        <taxon>Fungi</taxon>
        <taxon>Dikarya</taxon>
        <taxon>Basidiomycota</taxon>
        <taxon>Ustilaginomycotina</taxon>
        <taxon>Malasseziomycetes</taxon>
        <taxon>Malasseziales</taxon>
        <taxon>Malasseziaceae</taxon>
        <taxon>Malassezia</taxon>
    </lineage>
</organism>
<keyword evidence="3" id="KW-0539">Nucleus</keyword>
<dbReference type="SUPFAM" id="SSF48452">
    <property type="entry name" value="TPR-like"/>
    <property type="match status" value="1"/>
</dbReference>